<dbReference type="SFLD" id="SFLDS00029">
    <property type="entry name" value="Radical_SAM"/>
    <property type="match status" value="1"/>
</dbReference>
<dbReference type="GO" id="GO:0008173">
    <property type="term" value="F:RNA methyltransferase activity"/>
    <property type="evidence" value="ECO:0007669"/>
    <property type="project" value="InterPro"/>
</dbReference>
<dbReference type="OrthoDB" id="204498at2759"/>
<dbReference type="GO" id="GO:0070475">
    <property type="term" value="P:rRNA base methylation"/>
    <property type="evidence" value="ECO:0007669"/>
    <property type="project" value="TreeGrafter"/>
</dbReference>
<dbReference type="PANTHER" id="PTHR30544:SF8">
    <property type="entry name" value="RADICAL SAM SUPERFAMILY PROTEIN"/>
    <property type="match status" value="1"/>
</dbReference>
<proteinExistence type="predicted"/>
<evidence type="ECO:0000313" key="12">
    <source>
        <dbReference type="EMBL" id="KAH7423097.1"/>
    </source>
</evidence>
<dbReference type="InterPro" id="IPR007197">
    <property type="entry name" value="rSAM"/>
</dbReference>
<dbReference type="SUPFAM" id="SSF102114">
    <property type="entry name" value="Radical SAM enzymes"/>
    <property type="match status" value="1"/>
</dbReference>
<evidence type="ECO:0000256" key="7">
    <source>
        <dbReference type="ARBA" id="ARBA00022691"/>
    </source>
</evidence>
<dbReference type="GO" id="GO:0046872">
    <property type="term" value="F:metal ion binding"/>
    <property type="evidence" value="ECO:0007669"/>
    <property type="project" value="UniProtKB-KW"/>
</dbReference>
<name>A0A8T2TID5_CERRI</name>
<evidence type="ECO:0000256" key="9">
    <source>
        <dbReference type="ARBA" id="ARBA00023004"/>
    </source>
</evidence>
<dbReference type="InterPro" id="IPR058240">
    <property type="entry name" value="rSAM_sf"/>
</dbReference>
<evidence type="ECO:0000313" key="13">
    <source>
        <dbReference type="Proteomes" id="UP000825935"/>
    </source>
</evidence>
<evidence type="ECO:0000256" key="5">
    <source>
        <dbReference type="ARBA" id="ARBA00022603"/>
    </source>
</evidence>
<keyword evidence="10" id="KW-0411">Iron-sulfur</keyword>
<reference evidence="12" key="1">
    <citation type="submission" date="2021-08" db="EMBL/GenBank/DDBJ databases">
        <title>WGS assembly of Ceratopteris richardii.</title>
        <authorList>
            <person name="Marchant D.B."/>
            <person name="Chen G."/>
            <person name="Jenkins J."/>
            <person name="Shu S."/>
            <person name="Leebens-Mack J."/>
            <person name="Grimwood J."/>
            <person name="Schmutz J."/>
            <person name="Soltis P."/>
            <person name="Soltis D."/>
            <person name="Chen Z.-H."/>
        </authorList>
    </citation>
    <scope>NUCLEOTIDE SEQUENCE</scope>
    <source>
        <strain evidence="12">Whitten #5841</strain>
        <tissue evidence="12">Leaf</tissue>
    </source>
</reference>
<keyword evidence="5" id="KW-0489">Methyltransferase</keyword>
<dbReference type="SFLD" id="SFLDF00275">
    <property type="entry name" value="adenosine_C2_methyltransferase"/>
    <property type="match status" value="1"/>
</dbReference>
<evidence type="ECO:0000256" key="10">
    <source>
        <dbReference type="ARBA" id="ARBA00023014"/>
    </source>
</evidence>
<accession>A0A8T2TID5</accession>
<dbReference type="Pfam" id="PF04055">
    <property type="entry name" value="Radical_SAM"/>
    <property type="match status" value="1"/>
</dbReference>
<evidence type="ECO:0000256" key="8">
    <source>
        <dbReference type="ARBA" id="ARBA00022723"/>
    </source>
</evidence>
<dbReference type="InterPro" id="IPR013785">
    <property type="entry name" value="Aldolase_TIM"/>
</dbReference>
<evidence type="ECO:0000259" key="11">
    <source>
        <dbReference type="PROSITE" id="PS51918"/>
    </source>
</evidence>
<evidence type="ECO:0000256" key="2">
    <source>
        <dbReference type="ARBA" id="ARBA00004496"/>
    </source>
</evidence>
<dbReference type="SFLD" id="SFLDG01062">
    <property type="entry name" value="methyltransferase_(Class_A)"/>
    <property type="match status" value="1"/>
</dbReference>
<feature type="domain" description="Radical SAM core" evidence="11">
    <location>
        <begin position="172"/>
        <end position="401"/>
    </location>
</feature>
<dbReference type="PANTHER" id="PTHR30544">
    <property type="entry name" value="23S RRNA METHYLTRANSFERASE"/>
    <property type="match status" value="1"/>
</dbReference>
<keyword evidence="9" id="KW-0408">Iron</keyword>
<keyword evidence="4" id="KW-0963">Cytoplasm</keyword>
<sequence>MIRERRFSIFDEVMLRNELDAIHVNPCHIDSTWRCVVAASLYVLCAPLSQAIELTRGEEAPCSDRREQERNIFRSVQEPESAHTPKTRISYGFVLDHKDAEAYEVPNLPLKAQALFRAKFKPTTSHVHIQYDSSDGRTTKLLVMFESGLSAEAVIMRHDSSAGKYAGGPRTGAARATLCVSSQVGCKMGCTFCATGTMGFKGNLSAAEILEQLVHASRITPIRNVVFMGMGEPMNNYSAVVRAAKSMTGRCFHLSPKHITISTVGIIPRIISLKADFPEVSLAISLHAPTQELRSEIVPAARAFPLSKLIAAVDDYLTESKSKVFIEYVMLAMVNDTEVHAHQLGQLLRGKRVVINLIPYNPTSVVQQFKASGSIELFRFQKILKEVYNLRTTVRQEMGQDIEGACGQLHVSHRRSNGSAELDSLLQDIEELGIHR</sequence>
<protein>
    <recommendedName>
        <fullName evidence="11">Radical SAM core domain-containing protein</fullName>
    </recommendedName>
</protein>
<dbReference type="InterPro" id="IPR040072">
    <property type="entry name" value="Methyltransferase_A"/>
</dbReference>
<dbReference type="InterPro" id="IPR004383">
    <property type="entry name" value="rRNA_lsu_MTrfase_RlmN/Cfr"/>
</dbReference>
<dbReference type="OMA" id="THWILRR"/>
<dbReference type="AlphaFoldDB" id="A0A8T2TID5"/>
<dbReference type="Proteomes" id="UP000825935">
    <property type="component" value="Chromosome 12"/>
</dbReference>
<keyword evidence="8" id="KW-0479">Metal-binding</keyword>
<keyword evidence="7" id="KW-0949">S-adenosyl-L-methionine</keyword>
<dbReference type="GO" id="GO:0051539">
    <property type="term" value="F:4 iron, 4 sulfur cluster binding"/>
    <property type="evidence" value="ECO:0007669"/>
    <property type="project" value="UniProtKB-KW"/>
</dbReference>
<gene>
    <name evidence="12" type="ORF">KP509_12G039100</name>
</gene>
<dbReference type="GO" id="GO:0030488">
    <property type="term" value="P:tRNA methylation"/>
    <property type="evidence" value="ECO:0007669"/>
    <property type="project" value="TreeGrafter"/>
</dbReference>
<dbReference type="Gene3D" id="3.20.20.70">
    <property type="entry name" value="Aldolase class I"/>
    <property type="match status" value="1"/>
</dbReference>
<dbReference type="GO" id="GO:0005737">
    <property type="term" value="C:cytoplasm"/>
    <property type="evidence" value="ECO:0007669"/>
    <property type="project" value="UniProtKB-SubCell"/>
</dbReference>
<organism evidence="12 13">
    <name type="scientific">Ceratopteris richardii</name>
    <name type="common">Triangle waterfern</name>
    <dbReference type="NCBI Taxonomy" id="49495"/>
    <lineage>
        <taxon>Eukaryota</taxon>
        <taxon>Viridiplantae</taxon>
        <taxon>Streptophyta</taxon>
        <taxon>Embryophyta</taxon>
        <taxon>Tracheophyta</taxon>
        <taxon>Polypodiopsida</taxon>
        <taxon>Polypodiidae</taxon>
        <taxon>Polypodiales</taxon>
        <taxon>Pteridineae</taxon>
        <taxon>Pteridaceae</taxon>
        <taxon>Parkerioideae</taxon>
        <taxon>Ceratopteris</taxon>
    </lineage>
</organism>
<dbReference type="CDD" id="cd01335">
    <property type="entry name" value="Radical_SAM"/>
    <property type="match status" value="1"/>
</dbReference>
<keyword evidence="3" id="KW-0004">4Fe-4S</keyword>
<dbReference type="FunFam" id="3.20.20.70:FF:000164">
    <property type="entry name" value="23S rRNA methyltransferase"/>
    <property type="match status" value="1"/>
</dbReference>
<evidence type="ECO:0000256" key="1">
    <source>
        <dbReference type="ARBA" id="ARBA00001966"/>
    </source>
</evidence>
<dbReference type="PROSITE" id="PS51918">
    <property type="entry name" value="RADICAL_SAM"/>
    <property type="match status" value="1"/>
</dbReference>
<evidence type="ECO:0000256" key="3">
    <source>
        <dbReference type="ARBA" id="ARBA00022485"/>
    </source>
</evidence>
<comment type="caution">
    <text evidence="12">The sequence shown here is derived from an EMBL/GenBank/DDBJ whole genome shotgun (WGS) entry which is preliminary data.</text>
</comment>
<keyword evidence="13" id="KW-1185">Reference proteome</keyword>
<evidence type="ECO:0000256" key="4">
    <source>
        <dbReference type="ARBA" id="ARBA00022490"/>
    </source>
</evidence>
<dbReference type="EMBL" id="CM035417">
    <property type="protein sequence ID" value="KAH7423097.1"/>
    <property type="molecule type" value="Genomic_DNA"/>
</dbReference>
<evidence type="ECO:0000256" key="6">
    <source>
        <dbReference type="ARBA" id="ARBA00022679"/>
    </source>
</evidence>
<keyword evidence="6" id="KW-0808">Transferase</keyword>
<comment type="subcellular location">
    <subcellularLocation>
        <location evidence="2">Cytoplasm</location>
    </subcellularLocation>
</comment>
<comment type="cofactor">
    <cofactor evidence="1">
        <name>[4Fe-4S] cluster</name>
        <dbReference type="ChEBI" id="CHEBI:49883"/>
    </cofactor>
</comment>